<dbReference type="Pfam" id="PF13817">
    <property type="entry name" value="DDE_Tnp_IS66_C"/>
    <property type="match status" value="1"/>
</dbReference>
<feature type="domain" description="Transposase IS66 central" evidence="1">
    <location>
        <begin position="2"/>
        <end position="61"/>
    </location>
</feature>
<evidence type="ECO:0000259" key="2">
    <source>
        <dbReference type="Pfam" id="PF13817"/>
    </source>
</evidence>
<comment type="caution">
    <text evidence="3">The sequence shown here is derived from an EMBL/GenBank/DDBJ whole genome shotgun (WGS) entry which is preliminary data.</text>
</comment>
<evidence type="ECO:0000259" key="1">
    <source>
        <dbReference type="Pfam" id="PF03050"/>
    </source>
</evidence>
<evidence type="ECO:0000313" key="3">
    <source>
        <dbReference type="EMBL" id="OUL67675.1"/>
    </source>
</evidence>
<name>A0A252EMK6_9PROT</name>
<protein>
    <submittedName>
        <fullName evidence="3">Transposase</fullName>
    </submittedName>
</protein>
<dbReference type="Pfam" id="PF03050">
    <property type="entry name" value="DDE_Tnp_IS66"/>
    <property type="match status" value="1"/>
</dbReference>
<dbReference type="InterPro" id="IPR039552">
    <property type="entry name" value="IS66_C"/>
</dbReference>
<dbReference type="InterPro" id="IPR052344">
    <property type="entry name" value="Transposase-related"/>
</dbReference>
<dbReference type="InterPro" id="IPR004291">
    <property type="entry name" value="Transposase_IS66_central"/>
</dbReference>
<feature type="domain" description="Transposase IS66 C-terminal" evidence="2">
    <location>
        <begin position="68"/>
        <end position="105"/>
    </location>
</feature>
<accession>A0A252EMK6</accession>
<dbReference type="Proteomes" id="UP000195072">
    <property type="component" value="Unassembled WGS sequence"/>
</dbReference>
<gene>
    <name evidence="3" type="ORF">HK16_05705</name>
</gene>
<proteinExistence type="predicted"/>
<evidence type="ECO:0000313" key="4">
    <source>
        <dbReference type="Proteomes" id="UP000195072"/>
    </source>
</evidence>
<organism evidence="3 4">
    <name type="scientific">Acetobacter senegalensis</name>
    <dbReference type="NCBI Taxonomy" id="446692"/>
    <lineage>
        <taxon>Bacteria</taxon>
        <taxon>Pseudomonadati</taxon>
        <taxon>Pseudomonadota</taxon>
        <taxon>Alphaproteobacteria</taxon>
        <taxon>Acetobacterales</taxon>
        <taxon>Acetobacteraceae</taxon>
        <taxon>Acetobacter</taxon>
    </lineage>
</organism>
<dbReference type="PANTHER" id="PTHR33678:SF1">
    <property type="entry name" value="BLL1576 PROTEIN"/>
    <property type="match status" value="1"/>
</dbReference>
<sequence>MSSKNPIAQAMSYFLRRPDMFTRFLHDGRICLTNNAAERALRGIALGRKAWLFARSDRGGERAAAMYSLIVTARLNLVDPKAWLADVLVLINDMPNPRLHELLPWHWKTLHQSNNTIEA</sequence>
<dbReference type="EMBL" id="JOOZ01000002">
    <property type="protein sequence ID" value="OUL67675.1"/>
    <property type="molecule type" value="Genomic_DNA"/>
</dbReference>
<dbReference type="PANTHER" id="PTHR33678">
    <property type="entry name" value="BLL1576 PROTEIN"/>
    <property type="match status" value="1"/>
</dbReference>
<dbReference type="AlphaFoldDB" id="A0A252EMK6"/>
<reference evidence="3 4" key="1">
    <citation type="submission" date="2014-06" db="EMBL/GenBank/DDBJ databases">
        <authorList>
            <person name="Ju J."/>
            <person name="Zhang J."/>
        </authorList>
    </citation>
    <scope>NUCLEOTIDE SEQUENCE [LARGE SCALE GENOMIC DNA]</scope>
    <source>
        <strain evidence="3">DmL_050</strain>
    </source>
</reference>